<feature type="compositionally biased region" description="Low complexity" evidence="2">
    <location>
        <begin position="503"/>
        <end position="515"/>
    </location>
</feature>
<feature type="compositionally biased region" description="Low complexity" evidence="2">
    <location>
        <begin position="682"/>
        <end position="692"/>
    </location>
</feature>
<feature type="compositionally biased region" description="Basic and acidic residues" evidence="2">
    <location>
        <begin position="284"/>
        <end position="297"/>
    </location>
</feature>
<keyword evidence="1" id="KW-0175">Coiled coil</keyword>
<feature type="compositionally biased region" description="Polar residues" evidence="2">
    <location>
        <begin position="709"/>
        <end position="724"/>
    </location>
</feature>
<feature type="compositionally biased region" description="Basic residues" evidence="2">
    <location>
        <begin position="179"/>
        <end position="190"/>
    </location>
</feature>
<name>A0AAJ0M0F5_9PEZI</name>
<dbReference type="RefSeq" id="XP_062720088.1">
    <property type="nucleotide sequence ID" value="XM_062863015.1"/>
</dbReference>
<comment type="caution">
    <text evidence="3">The sequence shown here is derived from an EMBL/GenBank/DDBJ whole genome shotgun (WGS) entry which is preliminary data.</text>
</comment>
<gene>
    <name evidence="3" type="ORF">B0T15DRAFT_236071</name>
</gene>
<feature type="region of interest" description="Disordered" evidence="2">
    <location>
        <begin position="110"/>
        <end position="236"/>
    </location>
</feature>
<evidence type="ECO:0000256" key="1">
    <source>
        <dbReference type="SAM" id="Coils"/>
    </source>
</evidence>
<feature type="compositionally biased region" description="Basic residues" evidence="2">
    <location>
        <begin position="363"/>
        <end position="387"/>
    </location>
</feature>
<feature type="compositionally biased region" description="Polar residues" evidence="2">
    <location>
        <begin position="163"/>
        <end position="172"/>
    </location>
</feature>
<dbReference type="EMBL" id="JAUDZG010000005">
    <property type="protein sequence ID" value="KAK3304308.1"/>
    <property type="molecule type" value="Genomic_DNA"/>
</dbReference>
<evidence type="ECO:0000313" key="3">
    <source>
        <dbReference type="EMBL" id="KAK3304308.1"/>
    </source>
</evidence>
<feature type="compositionally biased region" description="Basic and acidic residues" evidence="2">
    <location>
        <begin position="433"/>
        <end position="448"/>
    </location>
</feature>
<feature type="compositionally biased region" description="Polar residues" evidence="2">
    <location>
        <begin position="214"/>
        <end position="224"/>
    </location>
</feature>
<accession>A0AAJ0M0F5</accession>
<protein>
    <submittedName>
        <fullName evidence="3">Uncharacterized protein</fullName>
    </submittedName>
</protein>
<dbReference type="AlphaFoldDB" id="A0AAJ0M0F5"/>
<reference evidence="3" key="2">
    <citation type="submission" date="2023-06" db="EMBL/GenBank/DDBJ databases">
        <authorList>
            <consortium name="Lawrence Berkeley National Laboratory"/>
            <person name="Mondo S.J."/>
            <person name="Hensen N."/>
            <person name="Bonometti L."/>
            <person name="Westerberg I."/>
            <person name="Brannstrom I.O."/>
            <person name="Guillou S."/>
            <person name="Cros-Aarteil S."/>
            <person name="Calhoun S."/>
            <person name="Haridas S."/>
            <person name="Kuo A."/>
            <person name="Pangilinan J."/>
            <person name="Riley R."/>
            <person name="Labutti K."/>
            <person name="Andreopoulos B."/>
            <person name="Lipzen A."/>
            <person name="Chen C."/>
            <person name="Yanf M."/>
            <person name="Daum C."/>
            <person name="Ng V."/>
            <person name="Clum A."/>
            <person name="Steindorff A."/>
            <person name="Ohm R."/>
            <person name="Martin F."/>
            <person name="Silar P."/>
            <person name="Natvig D."/>
            <person name="Lalanne C."/>
            <person name="Gautier V."/>
            <person name="Ament-Velasquez S.L."/>
            <person name="Kruys A."/>
            <person name="Hutchinson M.I."/>
            <person name="Powell A.J."/>
            <person name="Barry K."/>
            <person name="Miller A.N."/>
            <person name="Grigoriev I.V."/>
            <person name="Debuchy R."/>
            <person name="Gladieux P."/>
            <person name="Thoren M.H."/>
            <person name="Johannesson H."/>
        </authorList>
    </citation>
    <scope>NUCLEOTIDE SEQUENCE</scope>
    <source>
        <strain evidence="3">CBS 333.67</strain>
    </source>
</reference>
<evidence type="ECO:0000313" key="4">
    <source>
        <dbReference type="Proteomes" id="UP001273166"/>
    </source>
</evidence>
<organism evidence="3 4">
    <name type="scientific">Chaetomium strumarium</name>
    <dbReference type="NCBI Taxonomy" id="1170767"/>
    <lineage>
        <taxon>Eukaryota</taxon>
        <taxon>Fungi</taxon>
        <taxon>Dikarya</taxon>
        <taxon>Ascomycota</taxon>
        <taxon>Pezizomycotina</taxon>
        <taxon>Sordariomycetes</taxon>
        <taxon>Sordariomycetidae</taxon>
        <taxon>Sordariales</taxon>
        <taxon>Chaetomiaceae</taxon>
        <taxon>Chaetomium</taxon>
    </lineage>
</organism>
<feature type="compositionally biased region" description="Basic and acidic residues" evidence="2">
    <location>
        <begin position="343"/>
        <end position="362"/>
    </location>
</feature>
<keyword evidence="4" id="KW-1185">Reference proteome</keyword>
<dbReference type="GeneID" id="87881844"/>
<evidence type="ECO:0000256" key="2">
    <source>
        <dbReference type="SAM" id="MobiDB-lite"/>
    </source>
</evidence>
<feature type="compositionally biased region" description="Pro residues" evidence="2">
    <location>
        <begin position="621"/>
        <end position="630"/>
    </location>
</feature>
<feature type="compositionally biased region" description="Basic and acidic residues" evidence="2">
    <location>
        <begin position="393"/>
        <end position="426"/>
    </location>
</feature>
<feature type="coiled-coil region" evidence="1">
    <location>
        <begin position="769"/>
        <end position="800"/>
    </location>
</feature>
<feature type="compositionally biased region" description="Basic and acidic residues" evidence="2">
    <location>
        <begin position="468"/>
        <end position="479"/>
    </location>
</feature>
<dbReference type="Proteomes" id="UP001273166">
    <property type="component" value="Unassembled WGS sequence"/>
</dbReference>
<feature type="compositionally biased region" description="Polar residues" evidence="2">
    <location>
        <begin position="524"/>
        <end position="543"/>
    </location>
</feature>
<feature type="region of interest" description="Disordered" evidence="2">
    <location>
        <begin position="252"/>
        <end position="765"/>
    </location>
</feature>
<sequence>MYFSLIKLSGCAVSVPFQQRSELASAWPESADAVLISPVSSMHGSIETSAANDGGQGLSPAAPRFRDSRDPAWDCGFGCHFRLGQLSVAAPGYDDSNYQKARARMRRLSGLAKVSRNHNTEDGKPDQVAGRKRRCADIDSALPEMPRLDHGSEEDVNAGEALSSMSVAQTDGSSDETRRSRRPQHRRHGHPGPPFRERISLPLHLRITRPPDQTVATRQQTRSPSPSPAHRQPAPILSGANSIALPLRTRLAPSGQVDSVRHTRTDPFQPTIPRPSSGTVANQRTDRYEDGEVRRFGAGESYRPFNRDRSPRGGRSPLRDRGRTPPGASDSYVPGRSPRRRSRSPDRFRRDRSRDRDGAERWRRSRSRARSPVRRLSPRRSPLRRTPPRFMSPRRDDRVFDRRDDRRDDRDDRPRSPLRRDFEIRDMRRRSRSPFDRDRFPIRRDRSPPRRSPPPGLRGGGSYRPRSRSPDRRDRDDRYTGPAYRRPSPLPFRDSAASSALNSRPASGRSSPRPTSVRRDDRSGPQSPTRSHVSNAPTPTSSIPPARETPKQPAPPPQSLQPAQATRSSTPIKSEYPDDQPAKPPLTDANSTPIKSPPKGPAALRAPPTGPAASRNFTSPAAPPAAPVPRHPLQGPTGQARPGATSPTVPPAGPRGYIPPRGAGYAARGGRGNWTNGPARHSISGTGPSSSPTVPPTGPSSIPTGPRAHSTSSATGSPSLTSKPFNPPTGPAAHGTPHPRPTLAQSLLNTMPPIIPGGKLDPTAMPIEMDAHHRKLREEEERLREELRAKQDKLRKSLRVWDRMERESKAFELKSDLSERSLKNIAGEGVGGAAF</sequence>
<proteinExistence type="predicted"/>
<reference evidence="3" key="1">
    <citation type="journal article" date="2023" name="Mol. Phylogenet. Evol.">
        <title>Genome-scale phylogeny and comparative genomics of the fungal order Sordariales.</title>
        <authorList>
            <person name="Hensen N."/>
            <person name="Bonometti L."/>
            <person name="Westerberg I."/>
            <person name="Brannstrom I.O."/>
            <person name="Guillou S."/>
            <person name="Cros-Aarteil S."/>
            <person name="Calhoun S."/>
            <person name="Haridas S."/>
            <person name="Kuo A."/>
            <person name="Mondo S."/>
            <person name="Pangilinan J."/>
            <person name="Riley R."/>
            <person name="LaButti K."/>
            <person name="Andreopoulos B."/>
            <person name="Lipzen A."/>
            <person name="Chen C."/>
            <person name="Yan M."/>
            <person name="Daum C."/>
            <person name="Ng V."/>
            <person name="Clum A."/>
            <person name="Steindorff A."/>
            <person name="Ohm R.A."/>
            <person name="Martin F."/>
            <person name="Silar P."/>
            <person name="Natvig D.O."/>
            <person name="Lalanne C."/>
            <person name="Gautier V."/>
            <person name="Ament-Velasquez S.L."/>
            <person name="Kruys A."/>
            <person name="Hutchinson M.I."/>
            <person name="Powell A.J."/>
            <person name="Barry K."/>
            <person name="Miller A.N."/>
            <person name="Grigoriev I.V."/>
            <person name="Debuchy R."/>
            <person name="Gladieux P."/>
            <person name="Hiltunen Thoren M."/>
            <person name="Johannesson H."/>
        </authorList>
    </citation>
    <scope>NUCLEOTIDE SEQUENCE</scope>
    <source>
        <strain evidence="3">CBS 333.67</strain>
    </source>
</reference>
<feature type="compositionally biased region" description="Basic and acidic residues" evidence="2">
    <location>
        <begin position="305"/>
        <end position="323"/>
    </location>
</feature>
<feature type="compositionally biased region" description="Polar residues" evidence="2">
    <location>
        <begin position="274"/>
        <end position="283"/>
    </location>
</feature>